<evidence type="ECO:0000313" key="3">
    <source>
        <dbReference type="EMBL" id="GGN42327.1"/>
    </source>
</evidence>
<feature type="transmembrane region" description="Helical" evidence="2">
    <location>
        <begin position="99"/>
        <end position="115"/>
    </location>
</feature>
<dbReference type="SUPFAM" id="SSF81324">
    <property type="entry name" value="Voltage-gated potassium channels"/>
    <property type="match status" value="1"/>
</dbReference>
<comment type="caution">
    <text evidence="3">The sequence shown here is derived from an EMBL/GenBank/DDBJ whole genome shotgun (WGS) entry which is preliminary data.</text>
</comment>
<proteinExistence type="predicted"/>
<keyword evidence="4" id="KW-1185">Reference proteome</keyword>
<evidence type="ECO:0000256" key="2">
    <source>
        <dbReference type="SAM" id="Phobius"/>
    </source>
</evidence>
<reference evidence="3" key="2">
    <citation type="submission" date="2020-09" db="EMBL/GenBank/DDBJ databases">
        <authorList>
            <person name="Sun Q."/>
            <person name="Zhou Y."/>
        </authorList>
    </citation>
    <scope>NUCLEOTIDE SEQUENCE</scope>
    <source>
        <strain evidence="3">CGMCC 4.7110</strain>
    </source>
</reference>
<dbReference type="EMBL" id="BMML01000036">
    <property type="protein sequence ID" value="GGN42327.1"/>
    <property type="molecule type" value="Genomic_DNA"/>
</dbReference>
<keyword evidence="2" id="KW-1133">Transmembrane helix</keyword>
<keyword evidence="2" id="KW-0472">Membrane</keyword>
<organism evidence="3 4">
    <name type="scientific">Streptomyces fuscichromogenes</name>
    <dbReference type="NCBI Taxonomy" id="1324013"/>
    <lineage>
        <taxon>Bacteria</taxon>
        <taxon>Bacillati</taxon>
        <taxon>Actinomycetota</taxon>
        <taxon>Actinomycetes</taxon>
        <taxon>Kitasatosporales</taxon>
        <taxon>Streptomycetaceae</taxon>
        <taxon>Streptomyces</taxon>
    </lineage>
</organism>
<evidence type="ECO:0000256" key="1">
    <source>
        <dbReference type="SAM" id="MobiDB-lite"/>
    </source>
</evidence>
<name>A0A917XNU8_9ACTN</name>
<evidence type="ECO:0000313" key="4">
    <source>
        <dbReference type="Proteomes" id="UP000653411"/>
    </source>
</evidence>
<sequence>MDTRPDDGLSRPSGGGRTRVDRLGTEAAGSAVTPVRPAPRAGSGEPVCGSARGLGTIVAMTDRMSDAEKRLTRIEGLLESGERDVVPAWRRATQGESRWAVTAVILVAIALQLMLPHRLAFQPYWALPVLEVVLLAGLIAGNPRRVEPRTRWLRVLGLVLMGVISLANGWSAVRLVAGLVNGTEGTDAGPLLLTGGGIWLTNVIVFALWYWEWDRGGPMARALGRHQFADFLFVQMQSPETAPQDWEPGFLDYLYLSFTNSTAFSPTDVMPLSHWAKMLMTVQSSVSLVTVVLVVARAVNILH</sequence>
<accession>A0A917XNU8</accession>
<dbReference type="AlphaFoldDB" id="A0A917XNU8"/>
<feature type="transmembrane region" description="Helical" evidence="2">
    <location>
        <begin position="121"/>
        <end position="140"/>
    </location>
</feature>
<feature type="region of interest" description="Disordered" evidence="1">
    <location>
        <begin position="1"/>
        <end position="47"/>
    </location>
</feature>
<dbReference type="Proteomes" id="UP000653411">
    <property type="component" value="Unassembled WGS sequence"/>
</dbReference>
<reference evidence="3" key="1">
    <citation type="journal article" date="2014" name="Int. J. Syst. Evol. Microbiol.">
        <title>Complete genome sequence of Corynebacterium casei LMG S-19264T (=DSM 44701T), isolated from a smear-ripened cheese.</title>
        <authorList>
            <consortium name="US DOE Joint Genome Institute (JGI-PGF)"/>
            <person name="Walter F."/>
            <person name="Albersmeier A."/>
            <person name="Kalinowski J."/>
            <person name="Ruckert C."/>
        </authorList>
    </citation>
    <scope>NUCLEOTIDE SEQUENCE</scope>
    <source>
        <strain evidence="3">CGMCC 4.7110</strain>
    </source>
</reference>
<feature type="transmembrane region" description="Helical" evidence="2">
    <location>
        <begin position="191"/>
        <end position="211"/>
    </location>
</feature>
<keyword evidence="2" id="KW-0812">Transmembrane</keyword>
<protein>
    <recommendedName>
        <fullName evidence="5">DUF1345 domain-containing protein</fullName>
    </recommendedName>
</protein>
<feature type="transmembrane region" description="Helical" evidence="2">
    <location>
        <begin position="152"/>
        <end position="171"/>
    </location>
</feature>
<evidence type="ECO:0008006" key="5">
    <source>
        <dbReference type="Google" id="ProtNLM"/>
    </source>
</evidence>
<gene>
    <name evidence="3" type="ORF">GCM10011578_091540</name>
</gene>